<dbReference type="InterPro" id="IPR000727">
    <property type="entry name" value="T_SNARE_dom"/>
</dbReference>
<evidence type="ECO:0000313" key="5">
    <source>
        <dbReference type="EMBL" id="KAJ3447101.1"/>
    </source>
</evidence>
<dbReference type="InterPro" id="IPR006011">
    <property type="entry name" value="Syntaxin_N"/>
</dbReference>
<dbReference type="PROSITE" id="PS00914">
    <property type="entry name" value="SYNTAXIN"/>
    <property type="match status" value="1"/>
</dbReference>
<dbReference type="SMART" id="SM00397">
    <property type="entry name" value="t_SNARE"/>
    <property type="match status" value="1"/>
</dbReference>
<dbReference type="InterPro" id="IPR006012">
    <property type="entry name" value="Syntaxin/epimorphin_CS"/>
</dbReference>
<evidence type="ECO:0000256" key="3">
    <source>
        <dbReference type="SAM" id="Phobius"/>
    </source>
</evidence>
<evidence type="ECO:0000313" key="8">
    <source>
        <dbReference type="Proteomes" id="UP001150062"/>
    </source>
</evidence>
<dbReference type="Gene3D" id="1.20.58.70">
    <property type="match status" value="1"/>
</dbReference>
<dbReference type="SUPFAM" id="SSF47661">
    <property type="entry name" value="t-snare proteins"/>
    <property type="match status" value="1"/>
</dbReference>
<accession>A0AAV8A245</accession>
<evidence type="ECO:0000256" key="1">
    <source>
        <dbReference type="ARBA" id="ARBA00009063"/>
    </source>
</evidence>
<dbReference type="GO" id="GO:0006886">
    <property type="term" value="P:intracellular protein transport"/>
    <property type="evidence" value="ECO:0007669"/>
    <property type="project" value="InterPro"/>
</dbReference>
<dbReference type="Pfam" id="PF14523">
    <property type="entry name" value="Syntaxin_2"/>
    <property type="match status" value="1"/>
</dbReference>
<evidence type="ECO:0000313" key="6">
    <source>
        <dbReference type="EMBL" id="KAJ6237735.1"/>
    </source>
</evidence>
<dbReference type="Proteomes" id="UP001150062">
    <property type="component" value="Unassembled WGS sequence"/>
</dbReference>
<evidence type="ECO:0000259" key="4">
    <source>
        <dbReference type="PROSITE" id="PS50192"/>
    </source>
</evidence>
<gene>
    <name evidence="5" type="ORF">M0812_07318</name>
    <name evidence="6" type="ORF">M0813_27303</name>
</gene>
<comment type="similarity">
    <text evidence="1">Belongs to the syntaxin family.</text>
</comment>
<feature type="region of interest" description="Disordered" evidence="2">
    <location>
        <begin position="1"/>
        <end position="21"/>
    </location>
</feature>
<dbReference type="PROSITE" id="PS50192">
    <property type="entry name" value="T_SNARE"/>
    <property type="match status" value="1"/>
</dbReference>
<reference evidence="5" key="2">
    <citation type="submission" date="2022-08" db="EMBL/GenBank/DDBJ databases">
        <title>Novel sulphate-reducing endosymbionts in the free-living metamonad Anaeramoeba.</title>
        <authorList>
            <person name="Jerlstrom-Hultqvist J."/>
            <person name="Cepicka I."/>
            <person name="Gallot-Lavallee L."/>
            <person name="Salas-Leiva D."/>
            <person name="Curtis B.A."/>
            <person name="Zahonova K."/>
            <person name="Pipaliya S."/>
            <person name="Dacks J."/>
            <person name="Roger A.J."/>
        </authorList>
    </citation>
    <scope>NUCLEOTIDE SEQUENCE</scope>
    <source>
        <strain evidence="5">Busselton2</strain>
    </source>
</reference>
<keyword evidence="3" id="KW-0472">Membrane</keyword>
<dbReference type="EMBL" id="JAOAOG010000239">
    <property type="protein sequence ID" value="KAJ6237735.1"/>
    <property type="molecule type" value="Genomic_DNA"/>
</dbReference>
<comment type="caution">
    <text evidence="5">The sequence shown here is derived from an EMBL/GenBank/DDBJ whole genome shotgun (WGS) entry which is preliminary data.</text>
</comment>
<dbReference type="Pfam" id="PF05739">
    <property type="entry name" value="SNARE"/>
    <property type="match status" value="1"/>
</dbReference>
<reference evidence="6" key="1">
    <citation type="submission" date="2022-08" db="EMBL/GenBank/DDBJ databases">
        <title>Novel sulfate-reducing endosymbionts in the free-living metamonad Anaeramoeba.</title>
        <authorList>
            <person name="Jerlstrom-Hultqvist J."/>
            <person name="Cepicka I."/>
            <person name="Gallot-Lavallee L."/>
            <person name="Salas-Leiva D."/>
            <person name="Curtis B.A."/>
            <person name="Zahonova K."/>
            <person name="Pipaliya S."/>
            <person name="Dacks J."/>
            <person name="Roger A.J."/>
        </authorList>
    </citation>
    <scope>NUCLEOTIDE SEQUENCE</scope>
    <source>
        <strain evidence="6">Schooner1</strain>
    </source>
</reference>
<feature type="compositionally biased region" description="Polar residues" evidence="2">
    <location>
        <begin position="1"/>
        <end position="13"/>
    </location>
</feature>
<dbReference type="InterPro" id="IPR010989">
    <property type="entry name" value="SNARE"/>
</dbReference>
<organism evidence="5 7">
    <name type="scientific">Anaeramoeba flamelloides</name>
    <dbReference type="NCBI Taxonomy" id="1746091"/>
    <lineage>
        <taxon>Eukaryota</taxon>
        <taxon>Metamonada</taxon>
        <taxon>Anaeramoebidae</taxon>
        <taxon>Anaeramoeba</taxon>
    </lineage>
</organism>
<keyword evidence="3" id="KW-0812">Transmembrane</keyword>
<dbReference type="GO" id="GO:0012505">
    <property type="term" value="C:endomembrane system"/>
    <property type="evidence" value="ECO:0007669"/>
    <property type="project" value="TreeGrafter"/>
</dbReference>
<dbReference type="EMBL" id="JANTQA010000016">
    <property type="protein sequence ID" value="KAJ3447101.1"/>
    <property type="molecule type" value="Genomic_DNA"/>
</dbReference>
<dbReference type="GO" id="GO:0005484">
    <property type="term" value="F:SNAP receptor activity"/>
    <property type="evidence" value="ECO:0007669"/>
    <property type="project" value="InterPro"/>
</dbReference>
<proteinExistence type="inferred from homology"/>
<name>A0AAV8A245_9EUKA</name>
<dbReference type="GO" id="GO:0000149">
    <property type="term" value="F:SNARE binding"/>
    <property type="evidence" value="ECO:0007669"/>
    <property type="project" value="TreeGrafter"/>
</dbReference>
<dbReference type="Gene3D" id="1.20.5.110">
    <property type="match status" value="1"/>
</dbReference>
<protein>
    <submittedName>
        <fullName evidence="5">T-snare domain-containing protein</fullName>
    </submittedName>
</protein>
<sequence length="267" mass="31009">MSFQEQLDGSSGFTKKKEKSKPKDKFSILNEKIVGNIHIIAQNINQLTQLVNVIGRKNDTEMHRKNISNLTNSITNSIKRTKQDWKVLKQNTSKENKMKVSKLENFFEELQTNYKQISKLSDKKQREFIPHKESNTFSDEDENQSLLDDDRLEEEKMNRKLQNQINYTNDIINEREEGILDIEAAVNDVNEMMRDIASMIQTQGKNIETIADNVETSRERVIDGNDNLRSANKYQKKSRNKMCCILLIVAIIILVVVLSIVFSLHKF</sequence>
<dbReference type="AlphaFoldDB" id="A0AAV8A245"/>
<dbReference type="InterPro" id="IPR045242">
    <property type="entry name" value="Syntaxin"/>
</dbReference>
<evidence type="ECO:0000256" key="2">
    <source>
        <dbReference type="SAM" id="MobiDB-lite"/>
    </source>
</evidence>
<feature type="domain" description="T-SNARE coiled-coil homology" evidence="4">
    <location>
        <begin position="169"/>
        <end position="231"/>
    </location>
</feature>
<dbReference type="PANTHER" id="PTHR19957:SF38">
    <property type="entry name" value="LD27581P"/>
    <property type="match status" value="1"/>
</dbReference>
<dbReference type="PANTHER" id="PTHR19957">
    <property type="entry name" value="SYNTAXIN"/>
    <property type="match status" value="1"/>
</dbReference>
<dbReference type="GO" id="GO:0031201">
    <property type="term" value="C:SNARE complex"/>
    <property type="evidence" value="ECO:0007669"/>
    <property type="project" value="TreeGrafter"/>
</dbReference>
<feature type="transmembrane region" description="Helical" evidence="3">
    <location>
        <begin position="243"/>
        <end position="264"/>
    </location>
</feature>
<keyword evidence="3" id="KW-1133">Transmembrane helix</keyword>
<dbReference type="Proteomes" id="UP001146793">
    <property type="component" value="Unassembled WGS sequence"/>
</dbReference>
<evidence type="ECO:0000313" key="7">
    <source>
        <dbReference type="Proteomes" id="UP001146793"/>
    </source>
</evidence>
<dbReference type="GO" id="GO:0006906">
    <property type="term" value="P:vesicle fusion"/>
    <property type="evidence" value="ECO:0007669"/>
    <property type="project" value="TreeGrafter"/>
</dbReference>
<dbReference type="GO" id="GO:0048278">
    <property type="term" value="P:vesicle docking"/>
    <property type="evidence" value="ECO:0007669"/>
    <property type="project" value="TreeGrafter"/>
</dbReference>
<keyword evidence="8" id="KW-1185">Reference proteome</keyword>